<feature type="domain" description="Serine aminopeptidase S33" evidence="1">
    <location>
        <begin position="6"/>
        <end position="196"/>
    </location>
</feature>
<accession>A0A7L7KRV7</accession>
<dbReference type="InterPro" id="IPR022742">
    <property type="entry name" value="Hydrolase_4"/>
</dbReference>
<dbReference type="PANTHER" id="PTHR43194">
    <property type="entry name" value="HYDROLASE ALPHA/BETA FOLD FAMILY"/>
    <property type="match status" value="1"/>
</dbReference>
<dbReference type="EMBL" id="CP048914">
    <property type="protein sequence ID" value="QMS85560.1"/>
    <property type="molecule type" value="Genomic_DNA"/>
</dbReference>
<evidence type="ECO:0000313" key="3">
    <source>
        <dbReference type="Proteomes" id="UP000514720"/>
    </source>
</evidence>
<reference evidence="2 3" key="1">
    <citation type="submission" date="2020-02" db="EMBL/GenBank/DDBJ databases">
        <authorList>
            <person name="Zheng R.K."/>
            <person name="Sun C.M."/>
        </authorList>
    </citation>
    <scope>NUCLEOTIDE SEQUENCE [LARGE SCALE GENOMIC DNA]</scope>
    <source>
        <strain evidence="3">zrk13</strain>
    </source>
</reference>
<dbReference type="GO" id="GO:0016787">
    <property type="term" value="F:hydrolase activity"/>
    <property type="evidence" value="ECO:0007669"/>
    <property type="project" value="UniProtKB-KW"/>
</dbReference>
<dbReference type="Gene3D" id="3.40.50.1820">
    <property type="entry name" value="alpha/beta hydrolase"/>
    <property type="match status" value="1"/>
</dbReference>
<evidence type="ECO:0000313" key="2">
    <source>
        <dbReference type="EMBL" id="QMS85560.1"/>
    </source>
</evidence>
<gene>
    <name evidence="2" type="ORF">G4Z02_07330</name>
</gene>
<sequence>MEKDLVLIINGAGTNGSELKSLYKELVKNEQYFVFYPGIMPGAFIGKHFPKSTTTDFIEFIDSLQELINQPEFRHVYLIGYSLGASTAAIIAARNPRVSKLILVAPIVKNPNYRKFLTGLSESLAVPKLLTRVQQIFYKEFIKRFIRVPKIHVWHLQMYLHYTKRYLKMIDKPTMIIETLNDELVKKKSIDQIERTMQHEVFRRVPVASSHFLFFDRKVRDDVTAIIKEFLEEELS</sequence>
<dbReference type="SUPFAM" id="SSF53474">
    <property type="entry name" value="alpha/beta-Hydrolases"/>
    <property type="match status" value="1"/>
</dbReference>
<evidence type="ECO:0000259" key="1">
    <source>
        <dbReference type="Pfam" id="PF12146"/>
    </source>
</evidence>
<dbReference type="KEGG" id="xcl:G4Z02_07330"/>
<dbReference type="AlphaFoldDB" id="A0A7L7KRV7"/>
<dbReference type="Proteomes" id="UP000514720">
    <property type="component" value="Chromosome"/>
</dbReference>
<dbReference type="Pfam" id="PF12146">
    <property type="entry name" value="Hydrolase_4"/>
    <property type="match status" value="1"/>
</dbReference>
<dbReference type="RefSeq" id="WP_258877361.1">
    <property type="nucleotide sequence ID" value="NZ_CP048914.1"/>
</dbReference>
<protein>
    <submittedName>
        <fullName evidence="2">Alpha/beta hydrolase</fullName>
    </submittedName>
</protein>
<dbReference type="InterPro" id="IPR050228">
    <property type="entry name" value="Carboxylesterase_BioH"/>
</dbReference>
<dbReference type="InterPro" id="IPR029058">
    <property type="entry name" value="AB_hydrolase_fold"/>
</dbReference>
<organism evidence="2 3">
    <name type="scientific">Candidatus Xianfuyuplasma coldseepsis</name>
    <dbReference type="NCBI Taxonomy" id="2782163"/>
    <lineage>
        <taxon>Bacteria</taxon>
        <taxon>Bacillati</taxon>
        <taxon>Mycoplasmatota</taxon>
        <taxon>Mollicutes</taxon>
        <taxon>Candidatus Izemoplasmatales</taxon>
        <taxon>Candidatus Izemoplasmataceae</taxon>
        <taxon>Candidatus Xianfuyuplasma</taxon>
    </lineage>
</organism>
<proteinExistence type="predicted"/>
<keyword evidence="3" id="KW-1185">Reference proteome</keyword>
<dbReference type="PANTHER" id="PTHR43194:SF2">
    <property type="entry name" value="PEROXISOMAL MEMBRANE PROTEIN LPX1"/>
    <property type="match status" value="1"/>
</dbReference>
<name>A0A7L7KRV7_9MOLU</name>
<keyword evidence="2" id="KW-0378">Hydrolase</keyword>